<proteinExistence type="inferred from homology"/>
<comment type="similarity">
    <text evidence="2">Belongs to the ExbB/TolQ family.</text>
</comment>
<name>A0A3B0TDB3_9ZZZZ</name>
<dbReference type="InterPro" id="IPR050790">
    <property type="entry name" value="ExbB/TolQ_transport"/>
</dbReference>
<keyword evidence="5 7" id="KW-1133">Transmembrane helix</keyword>
<evidence type="ECO:0000256" key="1">
    <source>
        <dbReference type="ARBA" id="ARBA00004651"/>
    </source>
</evidence>
<protein>
    <recommendedName>
        <fullName evidence="8">MotA/TolQ/ExbB proton channel domain-containing protein</fullName>
    </recommendedName>
</protein>
<evidence type="ECO:0000256" key="5">
    <source>
        <dbReference type="ARBA" id="ARBA00022989"/>
    </source>
</evidence>
<feature type="transmembrane region" description="Helical" evidence="7">
    <location>
        <begin position="159"/>
        <end position="188"/>
    </location>
</feature>
<keyword evidence="4 7" id="KW-0812">Transmembrane</keyword>
<dbReference type="GO" id="GO:0005886">
    <property type="term" value="C:plasma membrane"/>
    <property type="evidence" value="ECO:0007669"/>
    <property type="project" value="UniProtKB-SubCell"/>
</dbReference>
<accession>A0A3B0TDB3</accession>
<reference evidence="9" key="1">
    <citation type="submission" date="2018-06" db="EMBL/GenBank/DDBJ databases">
        <authorList>
            <person name="Zhirakovskaya E."/>
        </authorList>
    </citation>
    <scope>NUCLEOTIDE SEQUENCE</scope>
</reference>
<feature type="domain" description="MotA/TolQ/ExbB proton channel" evidence="8">
    <location>
        <begin position="119"/>
        <end position="240"/>
    </location>
</feature>
<dbReference type="EMBL" id="UOEN01000102">
    <property type="protein sequence ID" value="VAW12452.1"/>
    <property type="molecule type" value="Genomic_DNA"/>
</dbReference>
<dbReference type="GO" id="GO:0017038">
    <property type="term" value="P:protein import"/>
    <property type="evidence" value="ECO:0007669"/>
    <property type="project" value="TreeGrafter"/>
</dbReference>
<evidence type="ECO:0000256" key="4">
    <source>
        <dbReference type="ARBA" id="ARBA00022692"/>
    </source>
</evidence>
<evidence type="ECO:0000256" key="6">
    <source>
        <dbReference type="ARBA" id="ARBA00023136"/>
    </source>
</evidence>
<feature type="transmembrane region" description="Helical" evidence="7">
    <location>
        <begin position="57"/>
        <end position="83"/>
    </location>
</feature>
<evidence type="ECO:0000259" key="8">
    <source>
        <dbReference type="Pfam" id="PF01618"/>
    </source>
</evidence>
<evidence type="ECO:0000256" key="3">
    <source>
        <dbReference type="ARBA" id="ARBA00022475"/>
    </source>
</evidence>
<dbReference type="AlphaFoldDB" id="A0A3B0TDB3"/>
<keyword evidence="3" id="KW-1003">Cell membrane</keyword>
<dbReference type="PANTHER" id="PTHR30625">
    <property type="entry name" value="PROTEIN TOLQ"/>
    <property type="match status" value="1"/>
</dbReference>
<evidence type="ECO:0000313" key="9">
    <source>
        <dbReference type="EMBL" id="VAW12452.1"/>
    </source>
</evidence>
<feature type="transmembrane region" description="Helical" evidence="7">
    <location>
        <begin position="208"/>
        <end position="228"/>
    </location>
</feature>
<dbReference type="PANTHER" id="PTHR30625:SF17">
    <property type="entry name" value="TOLQ-RELATED"/>
    <property type="match status" value="1"/>
</dbReference>
<comment type="subcellular location">
    <subcellularLocation>
        <location evidence="1">Cell membrane</location>
        <topology evidence="1">Multi-pass membrane protein</topology>
    </subcellularLocation>
</comment>
<organism evidence="9">
    <name type="scientific">hydrothermal vent metagenome</name>
    <dbReference type="NCBI Taxonomy" id="652676"/>
    <lineage>
        <taxon>unclassified sequences</taxon>
        <taxon>metagenomes</taxon>
        <taxon>ecological metagenomes</taxon>
    </lineage>
</organism>
<evidence type="ECO:0000256" key="2">
    <source>
        <dbReference type="ARBA" id="ARBA00010442"/>
    </source>
</evidence>
<gene>
    <name evidence="9" type="ORF">MNBD_BACTEROID05-973</name>
</gene>
<sequence length="258" mass="28282">MFFQNMKKKFLMLMFIFSTLLFLQILDVSNVFAAKEIHQYVSNVENAQVGMSLWQIIRSGGVVMLVLGLMSVGAGALIIFCFINFKVEKLVPRALTEKLIEDLEIGQEDAVKNTCKGQESIIGNVILSGLTKKKKGPVAARESMETCARKEIGFLWQTISYLADIASIAPLVGLLGTVIGMIQAFNVIAFQSGVVKPMLLAGGVSKAMVTTAGGLVVAIPVMLFYSYFRGRLQEITNHIEVYSTDAIKIIEESCDVKI</sequence>
<evidence type="ECO:0000256" key="7">
    <source>
        <dbReference type="SAM" id="Phobius"/>
    </source>
</evidence>
<keyword evidence="6 7" id="KW-0472">Membrane</keyword>
<dbReference type="Pfam" id="PF01618">
    <property type="entry name" value="MotA_ExbB"/>
    <property type="match status" value="1"/>
</dbReference>
<dbReference type="InterPro" id="IPR002898">
    <property type="entry name" value="MotA_ExbB_proton_chnl"/>
</dbReference>